<keyword evidence="8" id="KW-0539">Nucleus</keyword>
<name>A0A194S4D3_RHOGW</name>
<dbReference type="InterPro" id="IPR007673">
    <property type="entry name" value="Condensin_cplx_su1"/>
</dbReference>
<comment type="subcellular location">
    <subcellularLocation>
        <location evidence="2">Chromosome</location>
    </subcellularLocation>
    <subcellularLocation>
        <location evidence="1">Nucleus</location>
    </subcellularLocation>
</comment>
<dbReference type="SUPFAM" id="SSF48371">
    <property type="entry name" value="ARM repeat"/>
    <property type="match status" value="1"/>
</dbReference>
<keyword evidence="4" id="KW-0158">Chromosome</keyword>
<evidence type="ECO:0000313" key="14">
    <source>
        <dbReference type="EMBL" id="KPV75593.1"/>
    </source>
</evidence>
<evidence type="ECO:0000256" key="9">
    <source>
        <dbReference type="ARBA" id="ARBA00023306"/>
    </source>
</evidence>
<feature type="compositionally biased region" description="Basic and acidic residues" evidence="11">
    <location>
        <begin position="886"/>
        <end position="899"/>
    </location>
</feature>
<dbReference type="Pfam" id="PF12922">
    <property type="entry name" value="Cnd1_N"/>
    <property type="match status" value="1"/>
</dbReference>
<dbReference type="GO" id="GO:0010032">
    <property type="term" value="P:meiotic chromosome condensation"/>
    <property type="evidence" value="ECO:0007669"/>
    <property type="project" value="TreeGrafter"/>
</dbReference>
<evidence type="ECO:0000256" key="10">
    <source>
        <dbReference type="PIRNR" id="PIRNR017127"/>
    </source>
</evidence>
<dbReference type="InterPro" id="IPR011989">
    <property type="entry name" value="ARM-like"/>
</dbReference>
<organism evidence="14 15">
    <name type="scientific">Rhodotorula graminis (strain WP1)</name>
    <dbReference type="NCBI Taxonomy" id="578459"/>
    <lineage>
        <taxon>Eukaryota</taxon>
        <taxon>Fungi</taxon>
        <taxon>Dikarya</taxon>
        <taxon>Basidiomycota</taxon>
        <taxon>Pucciniomycotina</taxon>
        <taxon>Microbotryomycetes</taxon>
        <taxon>Sporidiobolales</taxon>
        <taxon>Sporidiobolaceae</taxon>
        <taxon>Rhodotorula</taxon>
    </lineage>
</organism>
<proteinExistence type="inferred from homology"/>
<dbReference type="PIRSF" id="PIRSF017127">
    <property type="entry name" value="Condensin_D2"/>
    <property type="match status" value="1"/>
</dbReference>
<dbReference type="GO" id="GO:0051301">
    <property type="term" value="P:cell division"/>
    <property type="evidence" value="ECO:0007669"/>
    <property type="project" value="UniProtKB-KW"/>
</dbReference>
<feature type="compositionally biased region" description="Basic residues" evidence="11">
    <location>
        <begin position="138"/>
        <end position="150"/>
    </location>
</feature>
<dbReference type="Pfam" id="PF12717">
    <property type="entry name" value="Cnd1"/>
    <property type="match status" value="1"/>
</dbReference>
<keyword evidence="9 10" id="KW-0131">Cell cycle</keyword>
<evidence type="ECO:0000256" key="8">
    <source>
        <dbReference type="ARBA" id="ARBA00023242"/>
    </source>
</evidence>
<evidence type="ECO:0000313" key="15">
    <source>
        <dbReference type="Proteomes" id="UP000053890"/>
    </source>
</evidence>
<evidence type="ECO:0000256" key="2">
    <source>
        <dbReference type="ARBA" id="ARBA00004286"/>
    </source>
</evidence>
<dbReference type="PANTHER" id="PTHR14222">
    <property type="entry name" value="CONDENSIN"/>
    <property type="match status" value="1"/>
</dbReference>
<reference evidence="14 15" key="1">
    <citation type="journal article" date="2015" name="Front. Microbiol.">
        <title>Genome sequence of the plant growth promoting endophytic yeast Rhodotorula graminis WP1.</title>
        <authorList>
            <person name="Firrincieli A."/>
            <person name="Otillar R."/>
            <person name="Salamov A."/>
            <person name="Schmutz J."/>
            <person name="Khan Z."/>
            <person name="Redman R.S."/>
            <person name="Fleck N.D."/>
            <person name="Lindquist E."/>
            <person name="Grigoriev I.V."/>
            <person name="Doty S.L."/>
        </authorList>
    </citation>
    <scope>NUCLEOTIDE SEQUENCE [LARGE SCALE GENOMIC DNA]</scope>
    <source>
        <strain evidence="14 15">WP1</strain>
    </source>
</reference>
<dbReference type="EMBL" id="KQ474078">
    <property type="protein sequence ID" value="KPV75593.1"/>
    <property type="molecule type" value="Genomic_DNA"/>
</dbReference>
<dbReference type="Gene3D" id="1.25.10.10">
    <property type="entry name" value="Leucine-rich Repeat Variant"/>
    <property type="match status" value="2"/>
</dbReference>
<feature type="compositionally biased region" description="Basic and acidic residues" evidence="11">
    <location>
        <begin position="1309"/>
        <end position="1320"/>
    </location>
</feature>
<sequence length="1386" mass="151945">MLRDMDQLPLDLANPLDLDQLDQHELHLQLNQLVDDLTSDPAAVTEQHCFDQVASFLQGAQHLPGPALSKLFDALTSSFSALLDLVRQSDTSPTDHTAYRAHRHALEAHALFAMWSVQVGEKAAAAQAALDGETGTGKGRKKPAAKSKAKGKGARDAFSWVDQVPDVLGVMVKALRTLRTERIWQTTAERDSVISNCFLRPVNLLAETEAYLKVPEIKAGIFRVMCLAAKGHGQAFNVQMTIMQNLQYTEHLAEPMAELVTVYAKEFDQDVLGEKVLGEIADRQFNAQDTKGPRSFSKFLIRLAETSPRIVLKQIVLLQKHLDSESYPMRNAILEVLGLLLRELSLTESGALSLEPAQHTRLLTSFHALLTERLLDLNSYVRAKAASVLRDTCSLPARVPSLRLELARLAARSLHDKAASVRRNCLALLTRLVLTHPYGRMHGGELALDEWRARLAKLEDELKVLDLPDEAEREARRLMDGVPEGEDEGDESEDKEGDEENPAAEKDEDDDDDHGPDSDEDGTPKKRRSSAVKAGRKRAPRRSQLDLAAADQSVVLAQVDGDTLQRLRLTKAYYVDAISFIEALEGAMDTVTELLASSVKSEVLEAIEFCRVAKEYRLEAAEQGVRRMLHLIWTKDDAPASAAAASGAGAQGDGGEDGEREVKGIRSRLIECYSQLYFEPPENLSDKDQVAFVARNVIELTRDATLAELTSLEQLLAVMMAKSVVDDEVITKLWQVYSTSKDIPKFQRRGAIIVLGMFAQTKPEVVADHVETLLRIGLGPLGRKDLVLAKYTCIALGRVGGSVKKVKGSLNDAQVRLPMDSAVFSRLSDTIQAPSSSREWFSMAEQALNTVYTLGDQPDKLCSEVLRRMTVRVFGPKAGATPAAHVEAHEGDGEPAKMDEDVDENEGEPAPAADADADAEMVDGDEAANQPQPAPQGSPSTGNAFELSQLLFVAGHCAIKQLVHLELVERDLKRRKADDDKSKGGKKAGDDELDQVAGSVEDDIGDVIAASREKELLYGPDSLLAVFGPMASTVVAQPKIYKNPMLQTAATLALSKFMCVSAEFCAEHLMLLFKVLETSKEPAVRSNIVIALGDIAVCFSTIMDENSDRLYAGLHDKDLTVKKNTLMVLTHLILNGQIKPKGQLGEMAKCLSDDDKRIKDLAHLFFEELSTKDKAIYNNLPDVISHLSTGANPVDEDTFQTSMKFIFKFVDKKKEAESIVEKLCQRFQTTNQPRQWRDIAFCLSLLPFNSDTAVKKLVEGVPFYQDKLHEETVYKRFGEILTKIRAPTNKLNRTESDLKEFEDALEAHRAKGAEDQDLQRKVQKSRARGGARGGAAAAKASAAAAARAAKASGSGAAPARRGGRRAAASKAAARMQSETPPSSPER</sequence>
<dbReference type="InterPro" id="IPR024324">
    <property type="entry name" value="Condensin_cplx_su1_N"/>
</dbReference>
<dbReference type="Proteomes" id="UP000053890">
    <property type="component" value="Unassembled WGS sequence"/>
</dbReference>
<dbReference type="RefSeq" id="XP_018271642.1">
    <property type="nucleotide sequence ID" value="XM_018416892.1"/>
</dbReference>
<dbReference type="GeneID" id="28977340"/>
<evidence type="ECO:0000256" key="7">
    <source>
        <dbReference type="ARBA" id="ARBA00023067"/>
    </source>
</evidence>
<evidence type="ECO:0000259" key="12">
    <source>
        <dbReference type="Pfam" id="PF12717"/>
    </source>
</evidence>
<feature type="domain" description="Condensin complex subunit 1 N-terminal" evidence="13">
    <location>
        <begin position="67"/>
        <end position="238"/>
    </location>
</feature>
<feature type="region of interest" description="Disordered" evidence="11">
    <location>
        <begin position="880"/>
        <end position="913"/>
    </location>
</feature>
<dbReference type="GO" id="GO:0000779">
    <property type="term" value="C:condensed chromosome, centromeric region"/>
    <property type="evidence" value="ECO:0007669"/>
    <property type="project" value="TreeGrafter"/>
</dbReference>
<evidence type="ECO:0000256" key="4">
    <source>
        <dbReference type="ARBA" id="ARBA00022454"/>
    </source>
</evidence>
<dbReference type="GO" id="GO:0000796">
    <property type="term" value="C:condensin complex"/>
    <property type="evidence" value="ECO:0007669"/>
    <property type="project" value="TreeGrafter"/>
</dbReference>
<feature type="compositionally biased region" description="Basic residues" evidence="11">
    <location>
        <begin position="525"/>
        <end position="541"/>
    </location>
</feature>
<comment type="similarity">
    <text evidence="3 10">Belongs to the CND1 (condensin subunit 1) family.</text>
</comment>
<comment type="function">
    <text evidence="10">Regulatory subunit of the condensin complex, a complex required for conversion of interphase chromatin into mitotic-like condense chromosomes. The condensin complex probably introduces positive supercoils into relaxed DNA in the presence of type I topoisomerases and converts nicked DNA into positive knotted forms in the presence of type II topoisomerases.</text>
</comment>
<feature type="region of interest" description="Disordered" evidence="11">
    <location>
        <begin position="1309"/>
        <end position="1386"/>
    </location>
</feature>
<feature type="region of interest" description="Disordered" evidence="11">
    <location>
        <begin position="974"/>
        <end position="996"/>
    </location>
</feature>
<dbReference type="InterPro" id="IPR032682">
    <property type="entry name" value="Cnd1_C"/>
</dbReference>
<evidence type="ECO:0000259" key="13">
    <source>
        <dbReference type="Pfam" id="PF12922"/>
    </source>
</evidence>
<feature type="region of interest" description="Disordered" evidence="11">
    <location>
        <begin position="474"/>
        <end position="543"/>
    </location>
</feature>
<feature type="compositionally biased region" description="Basic and acidic residues" evidence="11">
    <location>
        <begin position="974"/>
        <end position="990"/>
    </location>
</feature>
<dbReference type="PANTHER" id="PTHR14222:SF2">
    <property type="entry name" value="CONDENSIN COMPLEX SUBUNIT 1"/>
    <property type="match status" value="1"/>
</dbReference>
<evidence type="ECO:0000256" key="1">
    <source>
        <dbReference type="ARBA" id="ARBA00004123"/>
    </source>
</evidence>
<dbReference type="GO" id="GO:0005634">
    <property type="term" value="C:nucleus"/>
    <property type="evidence" value="ECO:0007669"/>
    <property type="project" value="UniProtKB-SubCell"/>
</dbReference>
<evidence type="ECO:0000256" key="5">
    <source>
        <dbReference type="ARBA" id="ARBA00022618"/>
    </source>
</evidence>
<evidence type="ECO:0000256" key="11">
    <source>
        <dbReference type="SAM" id="MobiDB-lite"/>
    </source>
</evidence>
<keyword evidence="6 10" id="KW-0498">Mitosis</keyword>
<dbReference type="InterPro" id="IPR026971">
    <property type="entry name" value="CND1/NCAPD3"/>
</dbReference>
<dbReference type="STRING" id="578459.A0A194S4D3"/>
<feature type="compositionally biased region" description="Acidic residues" evidence="11">
    <location>
        <begin position="483"/>
        <end position="521"/>
    </location>
</feature>
<accession>A0A194S4D3</accession>
<evidence type="ECO:0000256" key="3">
    <source>
        <dbReference type="ARBA" id="ARBA00009606"/>
    </source>
</evidence>
<feature type="compositionally biased region" description="Low complexity" evidence="11">
    <location>
        <begin position="1334"/>
        <end position="1374"/>
    </location>
</feature>
<feature type="domain" description="Condensin complex subunit 1 C-terminal" evidence="12">
    <location>
        <begin position="1084"/>
        <end position="1244"/>
    </location>
</feature>
<evidence type="ECO:0000256" key="6">
    <source>
        <dbReference type="ARBA" id="ARBA00022776"/>
    </source>
</evidence>
<gene>
    <name evidence="14" type="ORF">RHOBADRAFT_53555</name>
</gene>
<keyword evidence="5 10" id="KW-0132">Cell division</keyword>
<dbReference type="GO" id="GO:0042393">
    <property type="term" value="F:histone binding"/>
    <property type="evidence" value="ECO:0007669"/>
    <property type="project" value="TreeGrafter"/>
</dbReference>
<dbReference type="OrthoDB" id="436262at2759"/>
<dbReference type="OMA" id="DVIAKLW"/>
<keyword evidence="15" id="KW-1185">Reference proteome</keyword>
<keyword evidence="7 10" id="KW-0226">DNA condensation</keyword>
<dbReference type="GO" id="GO:0007076">
    <property type="term" value="P:mitotic chromosome condensation"/>
    <property type="evidence" value="ECO:0007669"/>
    <property type="project" value="InterPro"/>
</dbReference>
<feature type="region of interest" description="Disordered" evidence="11">
    <location>
        <begin position="130"/>
        <end position="150"/>
    </location>
</feature>
<dbReference type="InterPro" id="IPR016024">
    <property type="entry name" value="ARM-type_fold"/>
</dbReference>
<protein>
    <recommendedName>
        <fullName evidence="10">Condensin complex subunit 1</fullName>
    </recommendedName>
</protein>